<dbReference type="GeneTree" id="ENSGT00990000203887"/>
<reference evidence="2" key="1">
    <citation type="submission" date="2013-11" db="EMBL/GenBank/DDBJ databases">
        <title>The genomic landscape of the Guanapo guppy.</title>
        <authorList>
            <person name="Kuenstner A."/>
            <person name="Dreyer C."/>
        </authorList>
    </citation>
    <scope>NUCLEOTIDE SEQUENCE</scope>
    <source>
        <strain evidence="2">Guanapo</strain>
    </source>
</reference>
<dbReference type="STRING" id="8081.ENSPREP00000017972"/>
<organism evidence="1 2">
    <name type="scientific">Poecilia reticulata</name>
    <name type="common">Guppy</name>
    <name type="synonym">Acanthophacelus reticulatus</name>
    <dbReference type="NCBI Taxonomy" id="8081"/>
    <lineage>
        <taxon>Eukaryota</taxon>
        <taxon>Metazoa</taxon>
        <taxon>Chordata</taxon>
        <taxon>Craniata</taxon>
        <taxon>Vertebrata</taxon>
        <taxon>Euteleostomi</taxon>
        <taxon>Actinopterygii</taxon>
        <taxon>Neopterygii</taxon>
        <taxon>Teleostei</taxon>
        <taxon>Neoteleostei</taxon>
        <taxon>Acanthomorphata</taxon>
        <taxon>Ovalentaria</taxon>
        <taxon>Atherinomorphae</taxon>
        <taxon>Cyprinodontiformes</taxon>
        <taxon>Poeciliidae</taxon>
        <taxon>Poeciliinae</taxon>
        <taxon>Poecilia</taxon>
    </lineage>
</organism>
<sequence>ADIRIVHEGIRVVSNLDSVPTAAVILVGLIYGLNLADPADLRYTFEVLQKITMELDGGELSNKTLFLKNCLYETFLKCYISRALISLSHNNYERINYVK</sequence>
<keyword evidence="2" id="KW-1185">Reference proteome</keyword>
<evidence type="ECO:0000313" key="1">
    <source>
        <dbReference type="Ensembl" id="ENSPREP00000017972.1"/>
    </source>
</evidence>
<dbReference type="AlphaFoldDB" id="A0A3P9P838"/>
<reference evidence="1" key="2">
    <citation type="submission" date="2025-08" db="UniProtKB">
        <authorList>
            <consortium name="Ensembl"/>
        </authorList>
    </citation>
    <scope>IDENTIFICATION</scope>
    <source>
        <strain evidence="1">Guanapo</strain>
    </source>
</reference>
<protein>
    <submittedName>
        <fullName evidence="1">Uncharacterized protein</fullName>
    </submittedName>
</protein>
<name>A0A3P9P838_POERE</name>
<accession>A0A3P9P838</accession>
<dbReference type="OMA" id="YERINYV"/>
<evidence type="ECO:0000313" key="2">
    <source>
        <dbReference type="Proteomes" id="UP000242638"/>
    </source>
</evidence>
<reference evidence="1" key="3">
    <citation type="submission" date="2025-09" db="UniProtKB">
        <authorList>
            <consortium name="Ensembl"/>
        </authorList>
    </citation>
    <scope>IDENTIFICATION</scope>
    <source>
        <strain evidence="1">Guanapo</strain>
    </source>
</reference>
<dbReference type="Proteomes" id="UP000242638">
    <property type="component" value="Unassembled WGS sequence"/>
</dbReference>
<proteinExistence type="predicted"/>
<dbReference type="Ensembl" id="ENSPRET00000018163.1">
    <property type="protein sequence ID" value="ENSPREP00000017972.1"/>
    <property type="gene ID" value="ENSPREG00000012153.1"/>
</dbReference>